<dbReference type="SMART" id="SM00342">
    <property type="entry name" value="HTH_ARAC"/>
    <property type="match status" value="1"/>
</dbReference>
<evidence type="ECO:0000259" key="9">
    <source>
        <dbReference type="PROSITE" id="PS01124"/>
    </source>
</evidence>
<feature type="domain" description="Response regulatory" evidence="10">
    <location>
        <begin position="3"/>
        <end position="120"/>
    </location>
</feature>
<dbReference type="RefSeq" id="WP_073045356.1">
    <property type="nucleotide sequence ID" value="NZ_FQZL01000004.1"/>
</dbReference>
<accession>A0A1M6A940</accession>
<evidence type="ECO:0000256" key="2">
    <source>
        <dbReference type="ARBA" id="ARBA00022490"/>
    </source>
</evidence>
<keyword evidence="7" id="KW-0804">Transcription</keyword>
<dbReference type="Gene3D" id="3.40.50.2300">
    <property type="match status" value="1"/>
</dbReference>
<dbReference type="AlphaFoldDB" id="A0A1M6A940"/>
<dbReference type="InterPro" id="IPR051552">
    <property type="entry name" value="HptR"/>
</dbReference>
<dbReference type="PROSITE" id="PS01124">
    <property type="entry name" value="HTH_ARAC_FAMILY_2"/>
    <property type="match status" value="1"/>
</dbReference>
<evidence type="ECO:0000259" key="10">
    <source>
        <dbReference type="PROSITE" id="PS50110"/>
    </source>
</evidence>
<dbReference type="OrthoDB" id="9759232at2"/>
<dbReference type="SUPFAM" id="SSF52172">
    <property type="entry name" value="CheY-like"/>
    <property type="match status" value="1"/>
</dbReference>
<feature type="modified residue" description="4-aspartylphosphate" evidence="8">
    <location>
        <position position="55"/>
    </location>
</feature>
<dbReference type="Pfam" id="PF12833">
    <property type="entry name" value="HTH_18"/>
    <property type="match status" value="1"/>
</dbReference>
<evidence type="ECO:0000313" key="12">
    <source>
        <dbReference type="Proteomes" id="UP000184052"/>
    </source>
</evidence>
<evidence type="ECO:0000256" key="8">
    <source>
        <dbReference type="PROSITE-ProRule" id="PRU00169"/>
    </source>
</evidence>
<dbReference type="Pfam" id="PF00072">
    <property type="entry name" value="Response_reg"/>
    <property type="match status" value="1"/>
</dbReference>
<feature type="domain" description="HTH araC/xylS-type" evidence="9">
    <location>
        <begin position="152"/>
        <end position="251"/>
    </location>
</feature>
<dbReference type="PANTHER" id="PTHR42713:SF3">
    <property type="entry name" value="TRANSCRIPTIONAL REGULATORY PROTEIN HPTR"/>
    <property type="match status" value="1"/>
</dbReference>
<evidence type="ECO:0000256" key="5">
    <source>
        <dbReference type="ARBA" id="ARBA00023015"/>
    </source>
</evidence>
<organism evidence="11 12">
    <name type="scientific">Dethiosulfatibacter aminovorans DSM 17477</name>
    <dbReference type="NCBI Taxonomy" id="1121476"/>
    <lineage>
        <taxon>Bacteria</taxon>
        <taxon>Bacillati</taxon>
        <taxon>Bacillota</taxon>
        <taxon>Tissierellia</taxon>
        <taxon>Dethiosulfatibacter</taxon>
    </lineage>
</organism>
<dbReference type="GO" id="GO:0043565">
    <property type="term" value="F:sequence-specific DNA binding"/>
    <property type="evidence" value="ECO:0007669"/>
    <property type="project" value="InterPro"/>
</dbReference>
<protein>
    <submittedName>
        <fullName evidence="11">Two-component system, response regulator YesN</fullName>
    </submittedName>
</protein>
<dbReference type="InterPro" id="IPR001789">
    <property type="entry name" value="Sig_transdc_resp-reg_receiver"/>
</dbReference>
<dbReference type="SUPFAM" id="SSF46689">
    <property type="entry name" value="Homeodomain-like"/>
    <property type="match status" value="1"/>
</dbReference>
<dbReference type="InterPro" id="IPR009057">
    <property type="entry name" value="Homeodomain-like_sf"/>
</dbReference>
<dbReference type="STRING" id="1121476.SAMN02745751_00033"/>
<keyword evidence="3 8" id="KW-0597">Phosphoprotein</keyword>
<reference evidence="11 12" key="1">
    <citation type="submission" date="2016-11" db="EMBL/GenBank/DDBJ databases">
        <authorList>
            <person name="Jaros S."/>
            <person name="Januszkiewicz K."/>
            <person name="Wedrychowicz H."/>
        </authorList>
    </citation>
    <scope>NUCLEOTIDE SEQUENCE [LARGE SCALE GENOMIC DNA]</scope>
    <source>
        <strain evidence="11 12">DSM 17477</strain>
    </source>
</reference>
<dbReference type="Proteomes" id="UP000184052">
    <property type="component" value="Unassembled WGS sequence"/>
</dbReference>
<keyword evidence="2" id="KW-0963">Cytoplasm</keyword>
<keyword evidence="4" id="KW-0902">Two-component regulatory system</keyword>
<keyword evidence="12" id="KW-1185">Reference proteome</keyword>
<keyword evidence="5" id="KW-0805">Transcription regulation</keyword>
<dbReference type="InterPro" id="IPR011006">
    <property type="entry name" value="CheY-like_superfamily"/>
</dbReference>
<dbReference type="GO" id="GO:0000160">
    <property type="term" value="P:phosphorelay signal transduction system"/>
    <property type="evidence" value="ECO:0007669"/>
    <property type="project" value="UniProtKB-KW"/>
</dbReference>
<comment type="subcellular location">
    <subcellularLocation>
        <location evidence="1">Cytoplasm</location>
    </subcellularLocation>
</comment>
<proteinExistence type="predicted"/>
<dbReference type="Gene3D" id="1.10.10.60">
    <property type="entry name" value="Homeodomain-like"/>
    <property type="match status" value="2"/>
</dbReference>
<name>A0A1M6A940_9FIRM</name>
<evidence type="ECO:0000256" key="1">
    <source>
        <dbReference type="ARBA" id="ARBA00004496"/>
    </source>
</evidence>
<evidence type="ECO:0000256" key="6">
    <source>
        <dbReference type="ARBA" id="ARBA00023125"/>
    </source>
</evidence>
<dbReference type="GO" id="GO:0003700">
    <property type="term" value="F:DNA-binding transcription factor activity"/>
    <property type="evidence" value="ECO:0007669"/>
    <property type="project" value="InterPro"/>
</dbReference>
<evidence type="ECO:0000256" key="7">
    <source>
        <dbReference type="ARBA" id="ARBA00023163"/>
    </source>
</evidence>
<evidence type="ECO:0000256" key="3">
    <source>
        <dbReference type="ARBA" id="ARBA00022553"/>
    </source>
</evidence>
<keyword evidence="6" id="KW-0238">DNA-binding</keyword>
<evidence type="ECO:0000313" key="11">
    <source>
        <dbReference type="EMBL" id="SHI32971.1"/>
    </source>
</evidence>
<dbReference type="InterPro" id="IPR018060">
    <property type="entry name" value="HTH_AraC"/>
</dbReference>
<dbReference type="GO" id="GO:0005737">
    <property type="term" value="C:cytoplasm"/>
    <property type="evidence" value="ECO:0007669"/>
    <property type="project" value="UniProtKB-SubCell"/>
</dbReference>
<evidence type="ECO:0000256" key="4">
    <source>
        <dbReference type="ARBA" id="ARBA00023012"/>
    </source>
</evidence>
<dbReference type="PROSITE" id="PS50110">
    <property type="entry name" value="RESPONSE_REGULATORY"/>
    <property type="match status" value="1"/>
</dbReference>
<gene>
    <name evidence="11" type="ORF">SAMN02745751_00033</name>
</gene>
<dbReference type="PANTHER" id="PTHR42713">
    <property type="entry name" value="HISTIDINE KINASE-RELATED"/>
    <property type="match status" value="1"/>
</dbReference>
<sequence>MYKLLIVDDEPFIRRGIRSLIDYGKLNIEKVLEASNGEEALDIYEKEKPEIILADINMPRMNGLVFAEKVKVDNKEILIAFITGYDYFDYAVAALRTGVDDYILKPVSRKDIEGVLKKFTSILEDRNRDKKVYEIVDGLNDEDALDDGGYGEKMKKIIDENIGNHDFSLTFMADEMGFSTGYLSTVFKKTFGVAFQEYVLDRRLSRAKILLLTTDKKNYEIADEVGFDDVNYFGTRFKSAYGMSPKQYKKKVKTDDDQV</sequence>
<dbReference type="SMART" id="SM00448">
    <property type="entry name" value="REC"/>
    <property type="match status" value="1"/>
</dbReference>
<dbReference type="EMBL" id="FQZL01000004">
    <property type="protein sequence ID" value="SHI32971.1"/>
    <property type="molecule type" value="Genomic_DNA"/>
</dbReference>
<dbReference type="CDD" id="cd17536">
    <property type="entry name" value="REC_YesN-like"/>
    <property type="match status" value="1"/>
</dbReference>